<feature type="transmembrane region" description="Helical" evidence="13">
    <location>
        <begin position="594"/>
        <end position="614"/>
    </location>
</feature>
<evidence type="ECO:0000256" key="5">
    <source>
        <dbReference type="ARBA" id="ARBA00022475"/>
    </source>
</evidence>
<keyword evidence="7 13" id="KW-1133">Transmembrane helix</keyword>
<feature type="transmembrane region" description="Helical" evidence="13">
    <location>
        <begin position="506"/>
        <end position="528"/>
    </location>
</feature>
<feature type="transmembrane region" description="Helical" evidence="13">
    <location>
        <begin position="234"/>
        <end position="255"/>
    </location>
</feature>
<keyword evidence="6 13" id="KW-0812">Transmembrane</keyword>
<gene>
    <name evidence="14" type="ORF">BN1205_010940</name>
</gene>
<evidence type="ECO:0000256" key="8">
    <source>
        <dbReference type="ARBA" id="ARBA00023065"/>
    </source>
</evidence>
<feature type="compositionally biased region" description="Basic and acidic residues" evidence="12">
    <location>
        <begin position="393"/>
        <end position="407"/>
    </location>
</feature>
<evidence type="ECO:0000256" key="10">
    <source>
        <dbReference type="ARBA" id="ARBA00030646"/>
    </source>
</evidence>
<feature type="transmembrane region" description="Helical" evidence="13">
    <location>
        <begin position="654"/>
        <end position="674"/>
    </location>
</feature>
<feature type="transmembrane region" description="Helical" evidence="13">
    <location>
        <begin position="267"/>
        <end position="286"/>
    </location>
</feature>
<feature type="transmembrane region" description="Helical" evidence="13">
    <location>
        <begin position="626"/>
        <end position="648"/>
    </location>
</feature>
<dbReference type="Pfam" id="PF05631">
    <property type="entry name" value="MFS_5"/>
    <property type="match status" value="2"/>
</dbReference>
<feature type="transmembrane region" description="Helical" evidence="13">
    <location>
        <begin position="34"/>
        <end position="53"/>
    </location>
</feature>
<keyword evidence="4" id="KW-0813">Transport</keyword>
<dbReference type="InterPro" id="IPR008509">
    <property type="entry name" value="MOT2/MFSD5"/>
</dbReference>
<dbReference type="GO" id="GO:0006811">
    <property type="term" value="P:monoatomic ion transport"/>
    <property type="evidence" value="ECO:0007669"/>
    <property type="project" value="UniProtKB-KW"/>
</dbReference>
<evidence type="ECO:0000256" key="11">
    <source>
        <dbReference type="ARBA" id="ARBA00032555"/>
    </source>
</evidence>
<dbReference type="InterPro" id="IPR036259">
    <property type="entry name" value="MFS_trans_sf"/>
</dbReference>
<evidence type="ECO:0000256" key="6">
    <source>
        <dbReference type="ARBA" id="ARBA00022692"/>
    </source>
</evidence>
<feature type="region of interest" description="Disordered" evidence="12">
    <location>
        <begin position="290"/>
        <end position="421"/>
    </location>
</feature>
<comment type="function">
    <text evidence="1">Mediates high-affinity intracellular uptake of the rare oligo-element molybdenum.</text>
</comment>
<dbReference type="Gene3D" id="1.20.1250.20">
    <property type="entry name" value="MFS general substrate transporter like domains"/>
    <property type="match status" value="2"/>
</dbReference>
<dbReference type="PANTHER" id="PTHR23516:SF1">
    <property type="entry name" value="MOLYBDATE-ANION TRANSPORTER"/>
    <property type="match status" value="1"/>
</dbReference>
<feature type="transmembrane region" description="Helical" evidence="13">
    <location>
        <begin position="540"/>
        <end position="557"/>
    </location>
</feature>
<feature type="compositionally biased region" description="Basic and acidic residues" evidence="12">
    <location>
        <begin position="356"/>
        <end position="378"/>
    </location>
</feature>
<feature type="transmembrane region" description="Helical" evidence="13">
    <location>
        <begin position="141"/>
        <end position="165"/>
    </location>
</feature>
<evidence type="ECO:0000256" key="4">
    <source>
        <dbReference type="ARBA" id="ARBA00022448"/>
    </source>
</evidence>
<evidence type="ECO:0000256" key="2">
    <source>
        <dbReference type="ARBA" id="ARBA00004651"/>
    </source>
</evidence>
<keyword evidence="9 13" id="KW-0472">Membrane</keyword>
<dbReference type="GO" id="GO:0015098">
    <property type="term" value="F:molybdate ion transmembrane transporter activity"/>
    <property type="evidence" value="ECO:0007669"/>
    <property type="project" value="InterPro"/>
</dbReference>
<accession>A0A0F7UWK9</accession>
<evidence type="ECO:0000313" key="14">
    <source>
        <dbReference type="EMBL" id="CEL72478.1"/>
    </source>
</evidence>
<keyword evidence="8" id="KW-0406">Ion transport</keyword>
<feature type="transmembrane region" description="Helical" evidence="13">
    <location>
        <begin position="107"/>
        <end position="129"/>
    </location>
</feature>
<feature type="compositionally biased region" description="Basic and acidic residues" evidence="12">
    <location>
        <begin position="290"/>
        <end position="350"/>
    </location>
</feature>
<evidence type="ECO:0000256" key="9">
    <source>
        <dbReference type="ARBA" id="ARBA00023136"/>
    </source>
</evidence>
<dbReference type="EMBL" id="LN714493">
    <property type="protein sequence ID" value="CEL72478.1"/>
    <property type="molecule type" value="Genomic_DNA"/>
</dbReference>
<evidence type="ECO:0000256" key="3">
    <source>
        <dbReference type="ARBA" id="ARBA00021242"/>
    </source>
</evidence>
<sequence length="703" mass="75834">MIGTESCLLVFFLLAFLEAVLVSFRLGLSSPSSWFVSAVSSFFPSFLFFCPFASPGAPSSLPTPSDEGARVESSLSLSRQASWPLSSPSSVAASEERRAFLRLRRNYLLVYLLAQASEWIQGPYMFVFYSASCSLSLHHVGVLFLAEYASAGLFGCLVGCVADIFGHRRACLLYCLFCLLSCSFTRSSSSFTLLLLGRVVGGAALSVLETAFEAWVVTAHAALGFPPCWLEETLGACTLFNGILAIFVGFLSSAICKASGIPACFDLAAVLAVAAACSILALLPRVPGDREGLTKRQKSDKEEAPRKRDGGQGSDRAKKGHGEESEQADEEGKTTAEGKTDEGKGDVTDKEDVEAQEGRRGREEQRDGEQRDEEERGPEVSSDAGETVPIPPSKEERRRRQDRKEGTEESGEEVCRSSSVASQSAKPLFVSTCVGVEFNEEGGPPQGQWLPAFGAARDTDRERRRDKRSLAETSEAWKEESCSDGVCRAVGGHLLAALQVIFRNKAVQTCGAVQIFFEVPMYIFFVTWTPALDSRMDPGLVFACFMVCVVLGSEGFLQSGLRGRDPRLALRDALSVGAVALAVPSTVASHASRFAAFCVFEVVCGVYYPCIATVRAQVIDNRTRASVVSLFRLPLNAAILLIGGWGLTETNLNLLFAFSAAMVAIAAIMAAHLINVESEQTGPGVCSRGGESDRDQRKMKEKV</sequence>
<dbReference type="SUPFAM" id="SSF103473">
    <property type="entry name" value="MFS general substrate transporter"/>
    <property type="match status" value="1"/>
</dbReference>
<dbReference type="AlphaFoldDB" id="A0A0F7UWK9"/>
<feature type="region of interest" description="Disordered" evidence="12">
    <location>
        <begin position="441"/>
        <end position="474"/>
    </location>
</feature>
<comment type="subcellular location">
    <subcellularLocation>
        <location evidence="2">Cell membrane</location>
        <topology evidence="2">Multi-pass membrane protein</topology>
    </subcellularLocation>
</comment>
<protein>
    <recommendedName>
        <fullName evidence="3">Molybdate-anion transporter</fullName>
    </recommendedName>
    <alternativeName>
        <fullName evidence="10">Major facilitator superfamily domain-containing protein 5</fullName>
    </alternativeName>
    <alternativeName>
        <fullName evidence="11">Molybdate transporter 2 homolog</fullName>
    </alternativeName>
</protein>
<dbReference type="GO" id="GO:0005886">
    <property type="term" value="C:plasma membrane"/>
    <property type="evidence" value="ECO:0007669"/>
    <property type="project" value="UniProtKB-SubCell"/>
</dbReference>
<name>A0A0F7UWK9_TOXGV</name>
<dbReference type="PANTHER" id="PTHR23516">
    <property type="entry name" value="SAM (S-ADENOSYL METHIONINE) TRANSPORTER"/>
    <property type="match status" value="1"/>
</dbReference>
<feature type="region of interest" description="Disordered" evidence="12">
    <location>
        <begin position="680"/>
        <end position="703"/>
    </location>
</feature>
<feature type="compositionally biased region" description="Basic and acidic residues" evidence="12">
    <location>
        <begin position="690"/>
        <end position="703"/>
    </location>
</feature>
<feature type="transmembrane region" description="Helical" evidence="13">
    <location>
        <begin position="202"/>
        <end position="222"/>
    </location>
</feature>
<evidence type="ECO:0000256" key="7">
    <source>
        <dbReference type="ARBA" id="ARBA00022989"/>
    </source>
</evidence>
<evidence type="ECO:0000256" key="1">
    <source>
        <dbReference type="ARBA" id="ARBA00003019"/>
    </source>
</evidence>
<proteinExistence type="predicted"/>
<keyword evidence="5" id="KW-1003">Cell membrane</keyword>
<evidence type="ECO:0000256" key="13">
    <source>
        <dbReference type="SAM" id="Phobius"/>
    </source>
</evidence>
<feature type="transmembrane region" description="Helical" evidence="13">
    <location>
        <begin position="7"/>
        <end position="28"/>
    </location>
</feature>
<reference evidence="14" key="1">
    <citation type="journal article" date="2015" name="PLoS ONE">
        <title>Comprehensive Evaluation of Toxoplasma gondii VEG and Neospora caninum LIV Genomes with Tachyzoite Stage Transcriptome and Proteome Defines Novel Transcript Features.</title>
        <authorList>
            <person name="Ramaprasad A."/>
            <person name="Mourier T."/>
            <person name="Naeem R."/>
            <person name="Malas T.B."/>
            <person name="Moussa E."/>
            <person name="Panigrahi A."/>
            <person name="Vermont S.J."/>
            <person name="Otto T.D."/>
            <person name="Wastling J."/>
            <person name="Pain A."/>
        </authorList>
    </citation>
    <scope>NUCLEOTIDE SEQUENCE</scope>
    <source>
        <strain evidence="14">VEG</strain>
    </source>
</reference>
<organism evidence="14">
    <name type="scientific">Toxoplasma gondii (strain ATCC 50861 / VEG)</name>
    <dbReference type="NCBI Taxonomy" id="432359"/>
    <lineage>
        <taxon>Eukaryota</taxon>
        <taxon>Sar</taxon>
        <taxon>Alveolata</taxon>
        <taxon>Apicomplexa</taxon>
        <taxon>Conoidasida</taxon>
        <taxon>Coccidia</taxon>
        <taxon>Eucoccidiorida</taxon>
        <taxon>Eimeriorina</taxon>
        <taxon>Sarcocystidae</taxon>
        <taxon>Toxoplasma</taxon>
    </lineage>
</organism>
<evidence type="ECO:0000256" key="12">
    <source>
        <dbReference type="SAM" id="MobiDB-lite"/>
    </source>
</evidence>